<dbReference type="Proteomes" id="UP000639606">
    <property type="component" value="Unassembled WGS sequence"/>
</dbReference>
<feature type="domain" description="HTH arsR-type" evidence="5">
    <location>
        <begin position="18"/>
        <end position="111"/>
    </location>
</feature>
<evidence type="ECO:0000313" key="7">
    <source>
        <dbReference type="Proteomes" id="UP000639606"/>
    </source>
</evidence>
<dbReference type="InterPro" id="IPR011991">
    <property type="entry name" value="ArsR-like_HTH"/>
</dbReference>
<evidence type="ECO:0000256" key="1">
    <source>
        <dbReference type="ARBA" id="ARBA00023015"/>
    </source>
</evidence>
<dbReference type="InterPro" id="IPR051081">
    <property type="entry name" value="HTH_MetalResp_TranReg"/>
</dbReference>
<feature type="compositionally biased region" description="Low complexity" evidence="4">
    <location>
        <begin position="191"/>
        <end position="215"/>
    </location>
</feature>
<name>A0A918EE96_9PSEU</name>
<dbReference type="EMBL" id="BMRG01000003">
    <property type="protein sequence ID" value="GGP50783.1"/>
    <property type="molecule type" value="Genomic_DNA"/>
</dbReference>
<keyword evidence="1" id="KW-0805">Transcription regulation</keyword>
<evidence type="ECO:0000256" key="4">
    <source>
        <dbReference type="SAM" id="MobiDB-lite"/>
    </source>
</evidence>
<evidence type="ECO:0000256" key="2">
    <source>
        <dbReference type="ARBA" id="ARBA00023125"/>
    </source>
</evidence>
<evidence type="ECO:0000256" key="3">
    <source>
        <dbReference type="ARBA" id="ARBA00023163"/>
    </source>
</evidence>
<evidence type="ECO:0000259" key="5">
    <source>
        <dbReference type="SMART" id="SM00418"/>
    </source>
</evidence>
<gene>
    <name evidence="6" type="ORF">GCM10010185_23930</name>
</gene>
<dbReference type="Pfam" id="PF12840">
    <property type="entry name" value="HTH_20"/>
    <property type="match status" value="1"/>
</dbReference>
<protein>
    <submittedName>
        <fullName evidence="6">Transcriptional regulator</fullName>
    </submittedName>
</protein>
<dbReference type="GO" id="GO:0003677">
    <property type="term" value="F:DNA binding"/>
    <property type="evidence" value="ECO:0007669"/>
    <property type="project" value="UniProtKB-KW"/>
</dbReference>
<proteinExistence type="predicted"/>
<dbReference type="PANTHER" id="PTHR33154">
    <property type="entry name" value="TRANSCRIPTIONAL REGULATOR, ARSR FAMILY"/>
    <property type="match status" value="1"/>
</dbReference>
<organism evidence="6 7">
    <name type="scientific">Saccharothrix coeruleofusca</name>
    <dbReference type="NCBI Taxonomy" id="33919"/>
    <lineage>
        <taxon>Bacteria</taxon>
        <taxon>Bacillati</taxon>
        <taxon>Actinomycetota</taxon>
        <taxon>Actinomycetes</taxon>
        <taxon>Pseudonocardiales</taxon>
        <taxon>Pseudonocardiaceae</taxon>
        <taxon>Saccharothrix</taxon>
    </lineage>
</organism>
<sequence length="221" mass="25230">MQSYLCTMVAPREITDVVELRALAHPLRQRILRHLARHGPATASTLGKALGESSGATSYHLRMLAKHAFVEEVPERAHGRERWWRAPVQDLRVPRAPRDPEVRALLEQLNQFKLAADQELFAEFLRRRGELGEWADALPYSRGSIRLTLPELHQFFDEYMALLKRYQRPEEETPVDARRVAVRFFAFPLPDSDAAQPDAAQPDAAQPDPVQPDAAQPDDRR</sequence>
<dbReference type="SMART" id="SM00418">
    <property type="entry name" value="HTH_ARSR"/>
    <property type="match status" value="1"/>
</dbReference>
<reference evidence="6" key="1">
    <citation type="journal article" date="2014" name="Int. J. Syst. Evol. Microbiol.">
        <title>Complete genome sequence of Corynebacterium casei LMG S-19264T (=DSM 44701T), isolated from a smear-ripened cheese.</title>
        <authorList>
            <consortium name="US DOE Joint Genome Institute (JGI-PGF)"/>
            <person name="Walter F."/>
            <person name="Albersmeier A."/>
            <person name="Kalinowski J."/>
            <person name="Ruckert C."/>
        </authorList>
    </citation>
    <scope>NUCLEOTIDE SEQUENCE</scope>
    <source>
        <strain evidence="6">JCM 3313</strain>
    </source>
</reference>
<dbReference type="PANTHER" id="PTHR33154:SF15">
    <property type="entry name" value="REGULATORY PROTEIN ARSR"/>
    <property type="match status" value="1"/>
</dbReference>
<reference evidence="6" key="2">
    <citation type="submission" date="2020-09" db="EMBL/GenBank/DDBJ databases">
        <authorList>
            <person name="Sun Q."/>
            <person name="Ohkuma M."/>
        </authorList>
    </citation>
    <scope>NUCLEOTIDE SEQUENCE</scope>
    <source>
        <strain evidence="6">JCM 3313</strain>
    </source>
</reference>
<comment type="caution">
    <text evidence="6">The sequence shown here is derived from an EMBL/GenBank/DDBJ whole genome shotgun (WGS) entry which is preliminary data.</text>
</comment>
<evidence type="ECO:0000313" key="6">
    <source>
        <dbReference type="EMBL" id="GGP50783.1"/>
    </source>
</evidence>
<dbReference type="GO" id="GO:0003700">
    <property type="term" value="F:DNA-binding transcription factor activity"/>
    <property type="evidence" value="ECO:0007669"/>
    <property type="project" value="InterPro"/>
</dbReference>
<dbReference type="InterPro" id="IPR036388">
    <property type="entry name" value="WH-like_DNA-bd_sf"/>
</dbReference>
<keyword evidence="7" id="KW-1185">Reference proteome</keyword>
<keyword evidence="3" id="KW-0804">Transcription</keyword>
<feature type="region of interest" description="Disordered" evidence="4">
    <location>
        <begin position="191"/>
        <end position="221"/>
    </location>
</feature>
<dbReference type="SUPFAM" id="SSF46785">
    <property type="entry name" value="Winged helix' DNA-binding domain"/>
    <property type="match status" value="1"/>
</dbReference>
<dbReference type="Gene3D" id="1.10.10.10">
    <property type="entry name" value="Winged helix-like DNA-binding domain superfamily/Winged helix DNA-binding domain"/>
    <property type="match status" value="1"/>
</dbReference>
<dbReference type="AlphaFoldDB" id="A0A918EE96"/>
<dbReference type="InterPro" id="IPR001845">
    <property type="entry name" value="HTH_ArsR_DNA-bd_dom"/>
</dbReference>
<dbReference type="CDD" id="cd00090">
    <property type="entry name" value="HTH_ARSR"/>
    <property type="match status" value="1"/>
</dbReference>
<accession>A0A918EE96</accession>
<keyword evidence="2" id="KW-0238">DNA-binding</keyword>
<dbReference type="InterPro" id="IPR036390">
    <property type="entry name" value="WH_DNA-bd_sf"/>
</dbReference>